<dbReference type="GO" id="GO:0016746">
    <property type="term" value="F:acyltransferase activity"/>
    <property type="evidence" value="ECO:0007669"/>
    <property type="project" value="UniProtKB-KW"/>
</dbReference>
<protein>
    <submittedName>
        <fullName evidence="5">Lysophospholipid acyltransferase family protein</fullName>
    </submittedName>
</protein>
<feature type="domain" description="Phospholipid/glycerol acyltransferase" evidence="4">
    <location>
        <begin position="58"/>
        <end position="167"/>
    </location>
</feature>
<dbReference type="RefSeq" id="WP_122823903.1">
    <property type="nucleotide sequence ID" value="NZ_CP033325.1"/>
</dbReference>
<keyword evidence="1" id="KW-0808">Transferase</keyword>
<feature type="compositionally biased region" description="Low complexity" evidence="3">
    <location>
        <begin position="223"/>
        <end position="239"/>
    </location>
</feature>
<evidence type="ECO:0000259" key="4">
    <source>
        <dbReference type="SMART" id="SM00563"/>
    </source>
</evidence>
<dbReference type="PANTHER" id="PTHR10434:SF11">
    <property type="entry name" value="1-ACYL-SN-GLYCEROL-3-PHOSPHATE ACYLTRANSFERASE"/>
    <property type="match status" value="1"/>
</dbReference>
<dbReference type="SUPFAM" id="SSF69593">
    <property type="entry name" value="Glycerol-3-phosphate (1)-acyltransferase"/>
    <property type="match status" value="1"/>
</dbReference>
<feature type="region of interest" description="Disordered" evidence="3">
    <location>
        <begin position="208"/>
        <end position="239"/>
    </location>
</feature>
<reference evidence="6" key="1">
    <citation type="journal article" date="2019" name="Int. J. Syst. Evol. Microbiol.">
        <title>The Global Catalogue of Microorganisms (GCM) 10K type strain sequencing project: providing services to taxonomists for standard genome sequencing and annotation.</title>
        <authorList>
            <consortium name="The Broad Institute Genomics Platform"/>
            <consortium name="The Broad Institute Genome Sequencing Center for Infectious Disease"/>
            <person name="Wu L."/>
            <person name="Ma J."/>
        </authorList>
    </citation>
    <scope>NUCLEOTIDE SEQUENCE [LARGE SCALE GENOMIC DNA]</scope>
    <source>
        <strain evidence="6">JCM 3369</strain>
    </source>
</reference>
<dbReference type="Pfam" id="PF01553">
    <property type="entry name" value="Acyltransferase"/>
    <property type="match status" value="1"/>
</dbReference>
<evidence type="ECO:0000313" key="5">
    <source>
        <dbReference type="EMBL" id="MFC4554886.1"/>
    </source>
</evidence>
<dbReference type="CDD" id="cd07989">
    <property type="entry name" value="LPLAT_AGPAT-like"/>
    <property type="match status" value="1"/>
</dbReference>
<name>A0ABV9D942_9MICO</name>
<keyword evidence="6" id="KW-1185">Reference proteome</keyword>
<evidence type="ECO:0000256" key="3">
    <source>
        <dbReference type="SAM" id="MobiDB-lite"/>
    </source>
</evidence>
<sequence length="281" mass="28723">MPGSGRAADERPLGQRVRPEDIARRGPVWSRRVGQLLDHVYWNTTVLGKEHVPATGPVIIASNHIGIVDGPVLHGAVPRGSHFLVKQEFFASRIGFLMRWAGQVPTDRASGRAALVVAQRLLEEGRVVGIFPEGNRGRGDLASARAGVAWLALRTGAPVVPVACLGTRPSGKDVGYVPPPRGKLHVVFGAPIDVAALASDAAAPRAAGETAHTADGAPSALSAPTGAADAGVGGATPARRAAGSGRAAMAAALATVQAGLADHVRDAVRRTGVALPADAVE</sequence>
<dbReference type="SMART" id="SM00563">
    <property type="entry name" value="PlsC"/>
    <property type="match status" value="1"/>
</dbReference>
<dbReference type="Proteomes" id="UP001595955">
    <property type="component" value="Unassembled WGS sequence"/>
</dbReference>
<evidence type="ECO:0000313" key="6">
    <source>
        <dbReference type="Proteomes" id="UP001595955"/>
    </source>
</evidence>
<comment type="caution">
    <text evidence="5">The sequence shown here is derived from an EMBL/GenBank/DDBJ whole genome shotgun (WGS) entry which is preliminary data.</text>
</comment>
<proteinExistence type="predicted"/>
<organism evidence="5 6">
    <name type="scientific">Georgenia faecalis</name>
    <dbReference type="NCBI Taxonomy" id="2483799"/>
    <lineage>
        <taxon>Bacteria</taxon>
        <taxon>Bacillati</taxon>
        <taxon>Actinomycetota</taxon>
        <taxon>Actinomycetes</taxon>
        <taxon>Micrococcales</taxon>
        <taxon>Bogoriellaceae</taxon>
        <taxon>Georgenia</taxon>
    </lineage>
</organism>
<accession>A0ABV9D942</accession>
<dbReference type="PANTHER" id="PTHR10434">
    <property type="entry name" value="1-ACYL-SN-GLYCEROL-3-PHOSPHATE ACYLTRANSFERASE"/>
    <property type="match status" value="1"/>
</dbReference>
<gene>
    <name evidence="5" type="ORF">ACFO3F_06465</name>
</gene>
<dbReference type="InterPro" id="IPR002123">
    <property type="entry name" value="Plipid/glycerol_acylTrfase"/>
</dbReference>
<dbReference type="EMBL" id="JBHSGF010000004">
    <property type="protein sequence ID" value="MFC4554886.1"/>
    <property type="molecule type" value="Genomic_DNA"/>
</dbReference>
<evidence type="ECO:0000256" key="1">
    <source>
        <dbReference type="ARBA" id="ARBA00022679"/>
    </source>
</evidence>
<keyword evidence="2 5" id="KW-0012">Acyltransferase</keyword>
<evidence type="ECO:0000256" key="2">
    <source>
        <dbReference type="ARBA" id="ARBA00023315"/>
    </source>
</evidence>